<comment type="caution">
    <text evidence="1">The sequence shown here is derived from an EMBL/GenBank/DDBJ whole genome shotgun (WGS) entry which is preliminary data.</text>
</comment>
<sequence length="137" mass="14569">MISSCISISLAICNPTRSASYSASLLVVSNSNLSAYVYSFPSGLTTIRPAPEPSELEAPSVNSFYAFSGSGSFLLTSSFFVSLFSVSGTSARKSANIFPLIEFLPLNLISCSPNSMANLAMRPDFSGFARICFMGCR</sequence>
<gene>
    <name evidence="1" type="ORF">Tco_0926702</name>
</gene>
<evidence type="ECO:0000313" key="2">
    <source>
        <dbReference type="Proteomes" id="UP001151760"/>
    </source>
</evidence>
<dbReference type="Proteomes" id="UP001151760">
    <property type="component" value="Unassembled WGS sequence"/>
</dbReference>
<reference evidence="1" key="1">
    <citation type="journal article" date="2022" name="Int. J. Mol. Sci.">
        <title>Draft Genome of Tanacetum Coccineum: Genomic Comparison of Closely Related Tanacetum-Family Plants.</title>
        <authorList>
            <person name="Yamashiro T."/>
            <person name="Shiraishi A."/>
            <person name="Nakayama K."/>
            <person name="Satake H."/>
        </authorList>
    </citation>
    <scope>NUCLEOTIDE SEQUENCE</scope>
</reference>
<evidence type="ECO:0008006" key="3">
    <source>
        <dbReference type="Google" id="ProtNLM"/>
    </source>
</evidence>
<protein>
    <recommendedName>
        <fullName evidence="3">Secreted protein</fullName>
    </recommendedName>
</protein>
<keyword evidence="2" id="KW-1185">Reference proteome</keyword>
<dbReference type="EMBL" id="BQNB010015124">
    <property type="protein sequence ID" value="GJT36283.1"/>
    <property type="molecule type" value="Genomic_DNA"/>
</dbReference>
<reference evidence="1" key="2">
    <citation type="submission" date="2022-01" db="EMBL/GenBank/DDBJ databases">
        <authorList>
            <person name="Yamashiro T."/>
            <person name="Shiraishi A."/>
            <person name="Satake H."/>
            <person name="Nakayama K."/>
        </authorList>
    </citation>
    <scope>NUCLEOTIDE SEQUENCE</scope>
</reference>
<proteinExistence type="predicted"/>
<evidence type="ECO:0000313" key="1">
    <source>
        <dbReference type="EMBL" id="GJT36283.1"/>
    </source>
</evidence>
<accession>A0ABQ5DDC3</accession>
<name>A0ABQ5DDC3_9ASTR</name>
<organism evidence="1 2">
    <name type="scientific">Tanacetum coccineum</name>
    <dbReference type="NCBI Taxonomy" id="301880"/>
    <lineage>
        <taxon>Eukaryota</taxon>
        <taxon>Viridiplantae</taxon>
        <taxon>Streptophyta</taxon>
        <taxon>Embryophyta</taxon>
        <taxon>Tracheophyta</taxon>
        <taxon>Spermatophyta</taxon>
        <taxon>Magnoliopsida</taxon>
        <taxon>eudicotyledons</taxon>
        <taxon>Gunneridae</taxon>
        <taxon>Pentapetalae</taxon>
        <taxon>asterids</taxon>
        <taxon>campanulids</taxon>
        <taxon>Asterales</taxon>
        <taxon>Asteraceae</taxon>
        <taxon>Asteroideae</taxon>
        <taxon>Anthemideae</taxon>
        <taxon>Anthemidinae</taxon>
        <taxon>Tanacetum</taxon>
    </lineage>
</organism>